<dbReference type="InterPro" id="IPR050309">
    <property type="entry name" value="Type-B_Carboxylest/Lipase"/>
</dbReference>
<proteinExistence type="predicted"/>
<dbReference type="RefSeq" id="WP_248995065.1">
    <property type="nucleotide sequence ID" value="NZ_JAKIKP010000003.1"/>
</dbReference>
<comment type="caution">
    <text evidence="2">The sequence shown here is derived from an EMBL/GenBank/DDBJ whole genome shotgun (WGS) entry which is preliminary data.</text>
</comment>
<organism evidence="2 3">
    <name type="scientific">Shewanella gaetbuli</name>
    <dbReference type="NCBI Taxonomy" id="220752"/>
    <lineage>
        <taxon>Bacteria</taxon>
        <taxon>Pseudomonadati</taxon>
        <taxon>Pseudomonadota</taxon>
        <taxon>Gammaproteobacteria</taxon>
        <taxon>Alteromonadales</taxon>
        <taxon>Shewanellaceae</taxon>
        <taxon>Shewanella</taxon>
    </lineage>
</organism>
<dbReference type="AlphaFoldDB" id="A0A9X1ZK08"/>
<dbReference type="EMBL" id="JAKIKP010000003">
    <property type="protein sequence ID" value="MCL1142392.1"/>
    <property type="molecule type" value="Genomic_DNA"/>
</dbReference>
<dbReference type="Pfam" id="PF00135">
    <property type="entry name" value="COesterase"/>
    <property type="match status" value="1"/>
</dbReference>
<dbReference type="PROSITE" id="PS51257">
    <property type="entry name" value="PROKAR_LIPOPROTEIN"/>
    <property type="match status" value="1"/>
</dbReference>
<protein>
    <submittedName>
        <fullName evidence="2">Carboxylesterase family protein</fullName>
    </submittedName>
</protein>
<dbReference type="Proteomes" id="UP001139333">
    <property type="component" value="Unassembled WGS sequence"/>
</dbReference>
<reference evidence="2" key="1">
    <citation type="submission" date="2022-01" db="EMBL/GenBank/DDBJ databases">
        <title>Whole genome-based taxonomy of the Shewanellaceae.</title>
        <authorList>
            <person name="Martin-Rodriguez A.J."/>
        </authorList>
    </citation>
    <scope>NUCLEOTIDE SEQUENCE</scope>
    <source>
        <strain evidence="2">DSM 16422</strain>
    </source>
</reference>
<dbReference type="SUPFAM" id="SSF53474">
    <property type="entry name" value="alpha/beta-Hydrolases"/>
    <property type="match status" value="1"/>
</dbReference>
<gene>
    <name evidence="2" type="ORF">L2672_06750</name>
</gene>
<keyword evidence="3" id="KW-1185">Reference proteome</keyword>
<accession>A0A9X1ZK08</accession>
<evidence type="ECO:0000259" key="1">
    <source>
        <dbReference type="Pfam" id="PF00135"/>
    </source>
</evidence>
<name>A0A9X1ZK08_9GAMM</name>
<dbReference type="InterPro" id="IPR029058">
    <property type="entry name" value="AB_hydrolase_fold"/>
</dbReference>
<feature type="domain" description="Carboxylesterase type B" evidence="1">
    <location>
        <begin position="72"/>
        <end position="618"/>
    </location>
</feature>
<sequence>MTFFKRSLIAVTVTLTLAACGGSDDTAETPKPIDPPVLQPLPAEEVTVDIQNSQIKAMKESLVVTSLDDEQTLASIEAFKGIRYAQAERFQHSEVEELAAEVDATSFQDACPQLKTTTQAQSEDCLNLNIWRPADTANDAQLPVYVFIHGGDFEYGAGSEPLIHADTVVAQGAAEDSPFIAVTLNYRLGLLGSHWKKDNQGGNYGLGDQKRALEWVQNYIADFGGDAQNITLMGQGAGAMSVGILQQEDGKEPVANTYFNRAIMQSNPYGFDYRTYDQAEDFADKVADIQAEMPELDDANLADLPLDQLMQVQAKALSPLARIGDWTGLSCIDTSNLAGSALCLTSKVSGEATPLANLMPFAPYIEYKKTLFGKIDGYHLASQPALDTFAVPTVVGVNSDEANTAAMLPSLTFLISGLLPSPEEEDLSSPEAIVEWLSKAENQQQIETKLAAMTADDIKAQLELGDLTAYLAMTKFYFGLGNGDLTNGLLGLTDYYPNPEGEIGGGLENMKQFKMLLNDMIFAGPSRLQAKQAQENAIDSTFYHFGYHASFNVWTYNTDGQEGKLDIGDLIKTISCITGACNGSELPFVFNKALKLDGSTVKTSSKDEALMNKMSRLWFSDELFEAYQYDASSDTVLTISKDGDISTTTDWDSNTQSGLDPELRKGRLNGLENLGFMQNYMK</sequence>
<evidence type="ECO:0000313" key="3">
    <source>
        <dbReference type="Proteomes" id="UP001139333"/>
    </source>
</evidence>
<evidence type="ECO:0000313" key="2">
    <source>
        <dbReference type="EMBL" id="MCL1142392.1"/>
    </source>
</evidence>
<dbReference type="Gene3D" id="3.40.50.1820">
    <property type="entry name" value="alpha/beta hydrolase"/>
    <property type="match status" value="1"/>
</dbReference>
<dbReference type="PANTHER" id="PTHR11559">
    <property type="entry name" value="CARBOXYLESTERASE"/>
    <property type="match status" value="1"/>
</dbReference>
<dbReference type="InterPro" id="IPR002018">
    <property type="entry name" value="CarbesteraseB"/>
</dbReference>